<accession>A0ABY7E495</accession>
<evidence type="ECO:0000256" key="4">
    <source>
        <dbReference type="ARBA" id="ARBA00022553"/>
    </source>
</evidence>
<feature type="compositionally biased region" description="Basic and acidic residues" evidence="6">
    <location>
        <begin position="635"/>
        <end position="646"/>
    </location>
</feature>
<sequence length="1304" mass="147732">MLVKEYRISLPMSVEEYRIAQLYMIQRKSREESHGAGSGVEILENKPYLDGPGGTGQYTYKIYHIGSHLPEEEAWNAYPYTKTRYKCPFVEKFVLEVETHYLNDGGERDNMFNLSKTEQKDRTIDFIDIVKDPISTGDYRKEEDPKLFKSQKTNRGPLFDNWREDYAKAAKSDPDKKIMTAYKLCRVEFRYWGMQNKIERFIHDIGLRKVMLRAHRQAWCWQDEYYGLQLDDIRRLELETQLALQETMAGVNDNDEFLDINVPSTATKAKTDSAVTVTNDSDNVKNDSTQSQLPSSKSLEQVKLTSRQGRQSPVPSQTSSHSTHKQISRSKTSLDSSQVTDWRFQSLEQLQESSSDEEDEFFDAQGLFDDVFSSDLELSDSESDAREGLGARSLSMETLSVSNDEFTDARSQLSFDTESHGGRRFEKLCQKYSLETGKFEKQPPVAPLCKTNILFLATFDTVMGAHYLAARGHVALRLVPCPQICSEALSEFVPLGALGLFSSCSPEYQDHINSMVAKANLVYMDFLQSDEGRGFNGQVCILADATGSILTYDALCHSRTQLSRCGSQYGSHSSDINEGERPHGSTHTLCDGEESAQDKSEKSMDEKSTVQESRPKSGTDSTEHIKQNTTGTIRDSADPIRRHFSEHLSSSQTPKSVLQKTESVPFENRTRKPDQRPLSVRLQVTQSMEASSESCQRRTSMESQYEHLRFEFEVGDFFMLGSPLGLVLAYRRMFSGENKQASPNRPDCQQIYNLFHASDPSAFRIEPLLNYIFRQIPPIKVARYNKFPMGDGESIQIVSSKWWGNKRLDYMLYCPEVLHSFPVRALPPLFHASFWESTDVVAFVLRQLFQQDLGFSYQDEPSPATYTNQASDDNQPREKWQKKRNMYKVRNLQPNHRGNDVLVLEDHTQKITAKFMYGPLDMTSLSGEKTDVHVMSGLGEWTYMGTEVTDGHGRLSFTIPADRQLPQGIHPVKLVVRVDHTTADLFLAVLPPKTETVVFSIDGSFTASVSIMGKDPKVKPGAVDVVRHWQERGYLIMYVTARPDMQHNKVVAWLAQHNFPHGMVTFMVGFSKDPLKQKFNYLRGLQKQAQLSFRAGYGSSKDINGYRDLGLTQEKIFIVGKANKKQQNLATFISAGYAAHLENLMSPGGSRPASGNAVFLLRKTCFSLPSSDSKRSSKHRPASGLTVSGSADIPAIARPDNSTAQTHITISDQGNTLLQPVQAGFGAAYYITYTEEYLKILKSVKLILDFIWRNWDLLFYMYLVYNIDKKKGFCPLIFLFKLSTCQNIVHINPMCQAHILDGFI</sequence>
<evidence type="ECO:0000313" key="8">
    <source>
        <dbReference type="EMBL" id="WAR03801.1"/>
    </source>
</evidence>
<dbReference type="Pfam" id="PF24695">
    <property type="entry name" value="PITM1-3"/>
    <property type="match status" value="1"/>
</dbReference>
<dbReference type="Proteomes" id="UP001164746">
    <property type="component" value="Chromosome 4"/>
</dbReference>
<protein>
    <submittedName>
        <fullName evidence="8">PITM1-like protein</fullName>
    </submittedName>
</protein>
<evidence type="ECO:0000256" key="5">
    <source>
        <dbReference type="ARBA" id="ARBA00022837"/>
    </source>
</evidence>
<dbReference type="PRINTS" id="PR00391">
    <property type="entry name" value="PITRANSFER"/>
</dbReference>
<feature type="compositionally biased region" description="Polar residues" evidence="6">
    <location>
        <begin position="268"/>
        <end position="321"/>
    </location>
</feature>
<evidence type="ECO:0000259" key="7">
    <source>
        <dbReference type="PROSITE" id="PS51043"/>
    </source>
</evidence>
<feature type="compositionally biased region" description="Polar residues" evidence="6">
    <location>
        <begin position="647"/>
        <end position="662"/>
    </location>
</feature>
<feature type="region of interest" description="Disordered" evidence="6">
    <location>
        <begin position="860"/>
        <end position="880"/>
    </location>
</feature>
<dbReference type="Gene3D" id="3.30.530.20">
    <property type="match status" value="1"/>
</dbReference>
<dbReference type="Pfam" id="PF24694">
    <property type="entry name" value="LNS2_PITM1-3"/>
    <property type="match status" value="1"/>
</dbReference>
<keyword evidence="3" id="KW-0488">Methylation</keyword>
<evidence type="ECO:0000256" key="1">
    <source>
        <dbReference type="ARBA" id="ARBA00004184"/>
    </source>
</evidence>
<dbReference type="InterPro" id="IPR036412">
    <property type="entry name" value="HAD-like_sf"/>
</dbReference>
<dbReference type="Gene3D" id="3.40.50.1000">
    <property type="entry name" value="HAD superfamily/HAD-like"/>
    <property type="match status" value="1"/>
</dbReference>
<feature type="region of interest" description="Disordered" evidence="6">
    <location>
        <begin position="268"/>
        <end position="334"/>
    </location>
</feature>
<keyword evidence="9" id="KW-1185">Reference proteome</keyword>
<feature type="compositionally biased region" description="Polar residues" evidence="6">
    <location>
        <begin position="864"/>
        <end position="873"/>
    </location>
</feature>
<dbReference type="PANTHER" id="PTHR10658:SF81">
    <property type="entry name" value="PROTEIN RETINAL DEGENERATION B"/>
    <property type="match status" value="1"/>
</dbReference>
<gene>
    <name evidence="8" type="ORF">MAR_010359</name>
</gene>
<feature type="region of interest" description="Disordered" evidence="6">
    <location>
        <begin position="1169"/>
        <end position="1189"/>
    </location>
</feature>
<proteinExistence type="inferred from homology"/>
<dbReference type="InterPro" id="IPR004177">
    <property type="entry name" value="DDHD_dom"/>
</dbReference>
<evidence type="ECO:0000256" key="2">
    <source>
        <dbReference type="ARBA" id="ARBA00010316"/>
    </source>
</evidence>
<dbReference type="Pfam" id="PF02121">
    <property type="entry name" value="IP_trans"/>
    <property type="match status" value="1"/>
</dbReference>
<dbReference type="InterPro" id="IPR023393">
    <property type="entry name" value="START-like_dom_sf"/>
</dbReference>
<dbReference type="Pfam" id="PF02862">
    <property type="entry name" value="DDHD"/>
    <property type="match status" value="2"/>
</dbReference>
<dbReference type="SUPFAM" id="SSF55961">
    <property type="entry name" value="Bet v1-like"/>
    <property type="match status" value="1"/>
</dbReference>
<evidence type="ECO:0000313" key="9">
    <source>
        <dbReference type="Proteomes" id="UP001164746"/>
    </source>
</evidence>
<dbReference type="EMBL" id="CP111015">
    <property type="protein sequence ID" value="WAR03801.1"/>
    <property type="molecule type" value="Genomic_DNA"/>
</dbReference>
<dbReference type="PANTHER" id="PTHR10658">
    <property type="entry name" value="PHOSPHATIDYLINOSITOL TRANSFER PROTEIN"/>
    <property type="match status" value="1"/>
</dbReference>
<feature type="region of interest" description="Disordered" evidence="6">
    <location>
        <begin position="567"/>
        <end position="680"/>
    </location>
</feature>
<dbReference type="SMART" id="SM00775">
    <property type="entry name" value="LNS2"/>
    <property type="match status" value="1"/>
</dbReference>
<feature type="compositionally biased region" description="Basic and acidic residues" evidence="6">
    <location>
        <begin position="596"/>
        <end position="626"/>
    </location>
</feature>
<dbReference type="SUPFAM" id="SSF56784">
    <property type="entry name" value="HAD-like"/>
    <property type="match status" value="1"/>
</dbReference>
<dbReference type="InterPro" id="IPR031315">
    <property type="entry name" value="LNS2/PITP"/>
</dbReference>
<evidence type="ECO:0000256" key="6">
    <source>
        <dbReference type="SAM" id="MobiDB-lite"/>
    </source>
</evidence>
<name>A0ABY7E495_MYAAR</name>
<dbReference type="SMART" id="SM01127">
    <property type="entry name" value="DDHD"/>
    <property type="match status" value="1"/>
</dbReference>
<evidence type="ECO:0000256" key="3">
    <source>
        <dbReference type="ARBA" id="ARBA00022481"/>
    </source>
</evidence>
<keyword evidence="5" id="KW-0106">Calcium</keyword>
<dbReference type="PROSITE" id="PS51043">
    <property type="entry name" value="DDHD"/>
    <property type="match status" value="1"/>
</dbReference>
<dbReference type="InterPro" id="IPR055261">
    <property type="entry name" value="PI_transfer_N"/>
</dbReference>
<comment type="subcellular location">
    <subcellularLocation>
        <location evidence="1">Endomembrane system</location>
        <topology evidence="1">Peripheral membrane protein</topology>
    </subcellularLocation>
</comment>
<feature type="compositionally biased region" description="Polar residues" evidence="6">
    <location>
        <begin position="567"/>
        <end position="576"/>
    </location>
</feature>
<dbReference type="InterPro" id="IPR001666">
    <property type="entry name" value="PI_transfer"/>
</dbReference>
<organism evidence="8 9">
    <name type="scientific">Mya arenaria</name>
    <name type="common">Soft-shell clam</name>
    <dbReference type="NCBI Taxonomy" id="6604"/>
    <lineage>
        <taxon>Eukaryota</taxon>
        <taxon>Metazoa</taxon>
        <taxon>Spiralia</taxon>
        <taxon>Lophotrochozoa</taxon>
        <taxon>Mollusca</taxon>
        <taxon>Bivalvia</taxon>
        <taxon>Autobranchia</taxon>
        <taxon>Heteroconchia</taxon>
        <taxon>Euheterodonta</taxon>
        <taxon>Imparidentia</taxon>
        <taxon>Neoheterodontei</taxon>
        <taxon>Myida</taxon>
        <taxon>Myoidea</taxon>
        <taxon>Myidae</taxon>
        <taxon>Mya</taxon>
    </lineage>
</organism>
<keyword evidence="4" id="KW-0597">Phosphoprotein</keyword>
<comment type="similarity">
    <text evidence="2">Belongs to the PtdIns transfer protein family. PI transfer class IIA subfamily.</text>
</comment>
<reference evidence="8" key="1">
    <citation type="submission" date="2022-11" db="EMBL/GenBank/DDBJ databases">
        <title>Centuries of genome instability and evolution in soft-shell clam transmissible cancer (bioRxiv).</title>
        <authorList>
            <person name="Hart S.F.M."/>
            <person name="Yonemitsu M.A."/>
            <person name="Giersch R.M."/>
            <person name="Beal B.F."/>
            <person name="Arriagada G."/>
            <person name="Davis B.W."/>
            <person name="Ostrander E.A."/>
            <person name="Goff S.P."/>
            <person name="Metzger M.J."/>
        </authorList>
    </citation>
    <scope>NUCLEOTIDE SEQUENCE</scope>
    <source>
        <strain evidence="8">MELC-2E11</strain>
        <tissue evidence="8">Siphon/mantle</tissue>
    </source>
</reference>
<feature type="domain" description="DDHD" evidence="7">
    <location>
        <begin position="710"/>
        <end position="850"/>
    </location>
</feature>
<dbReference type="InterPro" id="IPR023214">
    <property type="entry name" value="HAD_sf"/>
</dbReference>